<reference evidence="3 4" key="1">
    <citation type="journal article" date="2017" name="Infect. Genet. Evol.">
        <title>The new phylogeny of the genus Mycobacterium: The old and the news.</title>
        <authorList>
            <person name="Tortoli E."/>
            <person name="Fedrizzi T."/>
            <person name="Meehan C.J."/>
            <person name="Trovato A."/>
            <person name="Grottola A."/>
            <person name="Giacobazzi E."/>
            <person name="Serpini G.F."/>
            <person name="Tagliazucchi S."/>
            <person name="Fabio A."/>
            <person name="Bettua C."/>
            <person name="Bertorelli R."/>
            <person name="Frascaro F."/>
            <person name="De Sanctis V."/>
            <person name="Pecorari M."/>
            <person name="Jousson O."/>
            <person name="Segata N."/>
            <person name="Cirillo D.M."/>
        </authorList>
    </citation>
    <scope>NUCLEOTIDE SEQUENCE [LARGE SCALE GENOMIC DNA]</scope>
    <source>
        <strain evidence="3 4">CIP1034565</strain>
    </source>
</reference>
<sequence>MKDVRIPTKLFLIALVAFLAAWVWFGLSAPAAVPAHFNAAGQVDRWDSKFAFLAVIGVLAAVLALLFGTMRHWLGKMPAGLINLPSRRAHAYWTAEERRAELDDAVADCMECVGAACLLLMTAILGISGWVAAGHAVGVGVFVALLIGFLAVTAGAIAYLLRRLRVPPQS</sequence>
<dbReference type="STRING" id="85968.GCA_900073015_01761"/>
<dbReference type="Proteomes" id="UP000230551">
    <property type="component" value="Unassembled WGS sequence"/>
</dbReference>
<gene>
    <name evidence="3" type="ORF">CQY22_000425</name>
</gene>
<evidence type="ECO:0000256" key="1">
    <source>
        <dbReference type="SAM" id="Phobius"/>
    </source>
</evidence>
<keyword evidence="1" id="KW-0472">Membrane</keyword>
<feature type="domain" description="DUF1648" evidence="2">
    <location>
        <begin position="15"/>
        <end position="55"/>
    </location>
</feature>
<feature type="transmembrane region" description="Helical" evidence="1">
    <location>
        <begin position="139"/>
        <end position="161"/>
    </location>
</feature>
<organism evidence="3 4">
    <name type="scientific">Mycolicibacterium brumae</name>
    <dbReference type="NCBI Taxonomy" id="85968"/>
    <lineage>
        <taxon>Bacteria</taxon>
        <taxon>Bacillati</taxon>
        <taxon>Actinomycetota</taxon>
        <taxon>Actinomycetes</taxon>
        <taxon>Mycobacteriales</taxon>
        <taxon>Mycobacteriaceae</taxon>
        <taxon>Mycolicibacterium</taxon>
    </lineage>
</organism>
<dbReference type="Pfam" id="PF07853">
    <property type="entry name" value="DUF1648"/>
    <property type="match status" value="1"/>
</dbReference>
<evidence type="ECO:0000259" key="2">
    <source>
        <dbReference type="Pfam" id="PF07853"/>
    </source>
</evidence>
<proteinExistence type="predicted"/>
<evidence type="ECO:0000313" key="4">
    <source>
        <dbReference type="Proteomes" id="UP000230551"/>
    </source>
</evidence>
<dbReference type="AlphaFoldDB" id="A0A2G5PGM9"/>
<dbReference type="InterPro" id="IPR012867">
    <property type="entry name" value="DUF1648"/>
</dbReference>
<feature type="transmembrane region" description="Helical" evidence="1">
    <location>
        <begin position="50"/>
        <end position="68"/>
    </location>
</feature>
<keyword evidence="1" id="KW-0812">Transmembrane</keyword>
<name>A0A2G5PGM9_9MYCO</name>
<dbReference type="EMBL" id="PDCN02000001">
    <property type="protein sequence ID" value="PIB77472.1"/>
    <property type="molecule type" value="Genomic_DNA"/>
</dbReference>
<protein>
    <submittedName>
        <fullName evidence="3">DUF1648 domain-containing protein</fullName>
    </submittedName>
</protein>
<comment type="caution">
    <text evidence="3">The sequence shown here is derived from an EMBL/GenBank/DDBJ whole genome shotgun (WGS) entry which is preliminary data.</text>
</comment>
<keyword evidence="4" id="KW-1185">Reference proteome</keyword>
<feature type="transmembrane region" description="Helical" evidence="1">
    <location>
        <begin position="112"/>
        <end position="133"/>
    </location>
</feature>
<accession>A0A2G5PGM9</accession>
<keyword evidence="1" id="KW-1133">Transmembrane helix</keyword>
<evidence type="ECO:0000313" key="3">
    <source>
        <dbReference type="EMBL" id="PIB77472.1"/>
    </source>
</evidence>